<keyword evidence="1" id="KW-0732">Signal</keyword>
<accession>A0ABV0D880</accession>
<keyword evidence="3" id="KW-1185">Reference proteome</keyword>
<dbReference type="EMBL" id="JBDLOB010000010">
    <property type="protein sequence ID" value="MEN8626870.1"/>
    <property type="molecule type" value="Genomic_DNA"/>
</dbReference>
<evidence type="ECO:0000256" key="1">
    <source>
        <dbReference type="SAM" id="SignalP"/>
    </source>
</evidence>
<feature type="signal peptide" evidence="1">
    <location>
        <begin position="1"/>
        <end position="21"/>
    </location>
</feature>
<evidence type="ECO:0000313" key="2">
    <source>
        <dbReference type="EMBL" id="MEN8626870.1"/>
    </source>
</evidence>
<reference evidence="2 3" key="1">
    <citation type="submission" date="2024-05" db="EMBL/GenBank/DDBJ databases">
        <title>Genome sequencing of Marine Estuary Bacteria, Pseudoalteromonas distincta strain FA, Psychrobacter proteolyticus strain EA, and Shewanella baltica strain CA.</title>
        <authorList>
            <person name="Dieffenbach S.A."/>
            <person name="Maclea K.S."/>
        </authorList>
    </citation>
    <scope>NUCLEOTIDE SEQUENCE [LARGE SCALE GENOMIC DNA]</scope>
    <source>
        <strain evidence="2 3">EA</strain>
    </source>
</reference>
<dbReference type="Proteomes" id="UP001414441">
    <property type="component" value="Unassembled WGS sequence"/>
</dbReference>
<sequence>MKILKTFIVATISLLSLPAIAGYGTVSEGWGFVQDDWQVVCDNTRTCRAAGYASEALIDEPASILLTALPKVALPKAQIQFISEVPLDELKPAELWLNNKKYGLLQPNKEDSLLYDLSAKQTQALLDHARIATKIEIRAGDNYWQISDKGMSAVLLKLDDVQGRVGMPIALVSKNNPNRQRPKAALPKPTIQKAFAYSAKDNKTLAPSKLAYFQKNIDNWVDINAEQLIGSKDVMGDCELINPKTETYQRMSEYGSTLLGWDFIPVDDSYMLATHTCWLGAYNFSNGYWLIDNAKPSKPTLITTAGNDYFDGEISATHKDRGIGDCWNRTTWTWNGKTFAKSEESSTGMCRGFAGGAWDLPTYVSQVIENNAKAQ</sequence>
<protein>
    <submittedName>
        <fullName evidence="2">DUF1176 domain-containing protein</fullName>
    </submittedName>
</protein>
<dbReference type="Pfam" id="PF06674">
    <property type="entry name" value="DUF1176"/>
    <property type="match status" value="1"/>
</dbReference>
<comment type="caution">
    <text evidence="2">The sequence shown here is derived from an EMBL/GenBank/DDBJ whole genome shotgun (WGS) entry which is preliminary data.</text>
</comment>
<name>A0ABV0D880_9GAMM</name>
<gene>
    <name evidence="2" type="ORF">ABFV72_12700</name>
</gene>
<dbReference type="RefSeq" id="WP_347164034.1">
    <property type="nucleotide sequence ID" value="NZ_JBDLOB010000010.1"/>
</dbReference>
<proteinExistence type="predicted"/>
<feature type="chain" id="PRO_5045570365" evidence="1">
    <location>
        <begin position="22"/>
        <end position="375"/>
    </location>
</feature>
<evidence type="ECO:0000313" key="3">
    <source>
        <dbReference type="Proteomes" id="UP001414441"/>
    </source>
</evidence>
<organism evidence="2 3">
    <name type="scientific">Psychrobacter proteolyticus</name>
    <dbReference type="NCBI Taxonomy" id="147825"/>
    <lineage>
        <taxon>Bacteria</taxon>
        <taxon>Pseudomonadati</taxon>
        <taxon>Pseudomonadota</taxon>
        <taxon>Gammaproteobacteria</taxon>
        <taxon>Moraxellales</taxon>
        <taxon>Moraxellaceae</taxon>
        <taxon>Psychrobacter</taxon>
    </lineage>
</organism>
<dbReference type="InterPro" id="IPR009560">
    <property type="entry name" value="DUF1176"/>
</dbReference>